<dbReference type="OrthoDB" id="10261749at2759"/>
<dbReference type="Gene3D" id="3.40.50.1240">
    <property type="entry name" value="Phosphoglycerate mutase-like"/>
    <property type="match status" value="1"/>
</dbReference>
<gene>
    <name evidence="1" type="ORF">PSNMU_V1.4_AUG-EV-PASAV3_0102440</name>
</gene>
<organism evidence="1 2">
    <name type="scientific">Pseudo-nitzschia multistriata</name>
    <dbReference type="NCBI Taxonomy" id="183589"/>
    <lineage>
        <taxon>Eukaryota</taxon>
        <taxon>Sar</taxon>
        <taxon>Stramenopiles</taxon>
        <taxon>Ochrophyta</taxon>
        <taxon>Bacillariophyta</taxon>
        <taxon>Bacillariophyceae</taxon>
        <taxon>Bacillariophycidae</taxon>
        <taxon>Bacillariales</taxon>
        <taxon>Bacillariaceae</taxon>
        <taxon>Pseudo-nitzschia</taxon>
    </lineage>
</organism>
<dbReference type="InterPro" id="IPR029033">
    <property type="entry name" value="His_PPase_superfam"/>
</dbReference>
<name>A0A448ZMX1_9STRA</name>
<dbReference type="SUPFAM" id="SSF53254">
    <property type="entry name" value="Phosphoglycerate mutase-like"/>
    <property type="match status" value="1"/>
</dbReference>
<protein>
    <submittedName>
        <fullName evidence="1">Uncharacterized protein</fullName>
    </submittedName>
</protein>
<dbReference type="PANTHER" id="PTHR46192">
    <property type="entry name" value="BROAD-RANGE ACID PHOSPHATASE DET1"/>
    <property type="match status" value="1"/>
</dbReference>
<dbReference type="AlphaFoldDB" id="A0A448ZMX1"/>
<keyword evidence="2" id="KW-1185">Reference proteome</keyword>
<evidence type="ECO:0000313" key="1">
    <source>
        <dbReference type="EMBL" id="VEU43333.1"/>
    </source>
</evidence>
<sequence>MREEPRVAEQQFGNFQNPHKVRTAKSERRTFGRFFFRFPEGESGMDVYSRCSSFLATLSRDIKQIDLRYSYLRNQETNNKANENETEAGNPLCAMADMNILIVCHGLTLRLLLMRYFQLTVEEFESSYNSQNAKLVVMNRFVYDDSDADTDPGNRKYYCSITDTHQFREYYKLDEVSKEALNLLGDISNKKPSYWRSSTRMDDEFNGGLLLVDGDDDLEE</sequence>
<accession>A0A448ZMX1</accession>
<proteinExistence type="predicted"/>
<dbReference type="EMBL" id="CAACVS010000532">
    <property type="protein sequence ID" value="VEU43333.1"/>
    <property type="molecule type" value="Genomic_DNA"/>
</dbReference>
<dbReference type="Proteomes" id="UP000291116">
    <property type="component" value="Unassembled WGS sequence"/>
</dbReference>
<evidence type="ECO:0000313" key="2">
    <source>
        <dbReference type="Proteomes" id="UP000291116"/>
    </source>
</evidence>
<reference evidence="1 2" key="1">
    <citation type="submission" date="2019-01" db="EMBL/GenBank/DDBJ databases">
        <authorList>
            <person name="Ferrante I. M."/>
        </authorList>
    </citation>
    <scope>NUCLEOTIDE SEQUENCE [LARGE SCALE GENOMIC DNA]</scope>
    <source>
        <strain evidence="1 2">B856</strain>
    </source>
</reference>
<dbReference type="InterPro" id="IPR052765">
    <property type="entry name" value="PGM-Related"/>
</dbReference>